<gene>
    <name evidence="2" type="ORF">I4X03_018735</name>
</gene>
<keyword evidence="1" id="KW-0732">Signal</keyword>
<name>A0ABS7STN7_9BURK</name>
<dbReference type="RefSeq" id="WP_223469776.1">
    <property type="nucleotide sequence ID" value="NZ_JAFBIL020000007.1"/>
</dbReference>
<protein>
    <submittedName>
        <fullName evidence="2">Tetratricopeptide repeat protein</fullName>
    </submittedName>
</protein>
<dbReference type="Proteomes" id="UP000809349">
    <property type="component" value="Unassembled WGS sequence"/>
</dbReference>
<evidence type="ECO:0000313" key="3">
    <source>
        <dbReference type="Proteomes" id="UP000809349"/>
    </source>
</evidence>
<feature type="signal peptide" evidence="1">
    <location>
        <begin position="1"/>
        <end position="28"/>
    </location>
</feature>
<feature type="chain" id="PRO_5046072649" evidence="1">
    <location>
        <begin position="29"/>
        <end position="422"/>
    </location>
</feature>
<comment type="caution">
    <text evidence="2">The sequence shown here is derived from an EMBL/GenBank/DDBJ whole genome shotgun (WGS) entry which is preliminary data.</text>
</comment>
<evidence type="ECO:0000256" key="1">
    <source>
        <dbReference type="SAM" id="SignalP"/>
    </source>
</evidence>
<evidence type="ECO:0000313" key="2">
    <source>
        <dbReference type="EMBL" id="MBZ2209310.1"/>
    </source>
</evidence>
<accession>A0ABS7STN7</accession>
<reference evidence="2 3" key="1">
    <citation type="submission" date="2021-08" db="EMBL/GenBank/DDBJ databases">
        <title>Massilia sp. R798.</title>
        <authorList>
            <person name="Baek J.H."/>
            <person name="Jung H.S."/>
            <person name="Kim K.R."/>
            <person name="Jeon C.O."/>
        </authorList>
    </citation>
    <scope>NUCLEOTIDE SEQUENCE [LARGE SCALE GENOMIC DNA]</scope>
    <source>
        <strain evidence="2 3">R798</strain>
    </source>
</reference>
<proteinExistence type="predicted"/>
<keyword evidence="3" id="KW-1185">Reference proteome</keyword>
<sequence>MSAWLLAPIRRALAAPLLALCCGAPALAQPGVAAAGQDPAQVQSMYDSALQSIAEGRKNDASNMLMRVIEKESLHAGAYLEVALIQCSLGRADEAERLFAIVETRFNPPLAILELIAEARETGCDKWQALSSSSFSLARGIDHNVNQGASKPSYIIERDGGVIELPLLPDFLPQRDQYTAMNAEYTREVTANGSIGFVQLQGRRNDRLSQYDSASLYLGVDTPYRFGSWTMRTTAMLGLTALGGDYYQRQLTLQARVSPPLRLPSHTQFNVLVGATRSEYMTLTNFNATTMELRGQLSYRKDDWYLSASHALLNDRARDARPGGNRHGQASNLVARRTVWGALTGELGYSHQTWNSAQVYAPGLIDTVRDQSTRVLRGTLSWPVRKNQSLQLEARAVRNREDISIFQYNNRIVQLSWNVQGQ</sequence>
<dbReference type="EMBL" id="JAFBIL020000007">
    <property type="protein sequence ID" value="MBZ2209310.1"/>
    <property type="molecule type" value="Genomic_DNA"/>
</dbReference>
<organism evidence="2 3">
    <name type="scientific">Massilia soli</name>
    <dbReference type="NCBI Taxonomy" id="2792854"/>
    <lineage>
        <taxon>Bacteria</taxon>
        <taxon>Pseudomonadati</taxon>
        <taxon>Pseudomonadota</taxon>
        <taxon>Betaproteobacteria</taxon>
        <taxon>Burkholderiales</taxon>
        <taxon>Oxalobacteraceae</taxon>
        <taxon>Telluria group</taxon>
        <taxon>Massilia</taxon>
    </lineage>
</organism>